<proteinExistence type="inferred from homology"/>
<comment type="caution">
    <text evidence="2">The sequence shown here is derived from an EMBL/GenBank/DDBJ whole genome shotgun (WGS) entry which is preliminary data.</text>
</comment>
<evidence type="ECO:0000313" key="2">
    <source>
        <dbReference type="EMBL" id="KDN23081.1"/>
    </source>
</evidence>
<dbReference type="InterPro" id="IPR038765">
    <property type="entry name" value="Papain-like_cys_pep_sf"/>
</dbReference>
<dbReference type="PANTHER" id="PTHR11786">
    <property type="entry name" value="N-HYDROXYARYLAMINE O-ACETYLTRANSFERASE"/>
    <property type="match status" value="1"/>
</dbReference>
<name>A0A066U6H7_9PSEU</name>
<protein>
    <submittedName>
        <fullName evidence="2">Arylamine N-acetyltransferase</fullName>
    </submittedName>
</protein>
<dbReference type="SUPFAM" id="SSF54001">
    <property type="entry name" value="Cysteine proteinases"/>
    <property type="match status" value="1"/>
</dbReference>
<dbReference type="Proteomes" id="UP000027345">
    <property type="component" value="Unassembled WGS sequence"/>
</dbReference>
<dbReference type="eggNOG" id="COG2162">
    <property type="taxonomic scope" value="Bacteria"/>
</dbReference>
<dbReference type="GO" id="GO:0016407">
    <property type="term" value="F:acetyltransferase activity"/>
    <property type="evidence" value="ECO:0007669"/>
    <property type="project" value="InterPro"/>
</dbReference>
<dbReference type="EMBL" id="JMQI01000011">
    <property type="protein sequence ID" value="KDN23081.1"/>
    <property type="molecule type" value="Genomic_DNA"/>
</dbReference>
<evidence type="ECO:0000313" key="3">
    <source>
        <dbReference type="Proteomes" id="UP000027345"/>
    </source>
</evidence>
<comment type="similarity">
    <text evidence="1">Belongs to the arylamine N-acetyltransferase family.</text>
</comment>
<organism evidence="2 3">
    <name type="scientific">Amycolatopsis rifamycinica</name>
    <dbReference type="NCBI Taxonomy" id="287986"/>
    <lineage>
        <taxon>Bacteria</taxon>
        <taxon>Bacillati</taxon>
        <taxon>Actinomycetota</taxon>
        <taxon>Actinomycetes</taxon>
        <taxon>Pseudonocardiales</taxon>
        <taxon>Pseudonocardiaceae</taxon>
        <taxon>Amycolatopsis</taxon>
    </lineage>
</organism>
<dbReference type="STRING" id="287986.DV20_05025"/>
<evidence type="ECO:0000256" key="1">
    <source>
        <dbReference type="ARBA" id="ARBA00006547"/>
    </source>
</evidence>
<gene>
    <name evidence="2" type="ORF">DV20_05025</name>
</gene>
<sequence length="293" mass="31098">MSVVAASLSGMDVTGYLARLGLDPEPPSLGALRRLHAAHVERVPYEALEVQLGRPTPLDPPASLARILRGRGGYCYHLNGAFSALLAALGYRVTRHLGGVQGSAADAPNVDRNHLALTVTGLPDAPGTAWLADAGLGDGPHEPLPLREGTYVQGPHTYRLRPSEAAPGGWRFDHDPSGSFTGMDFAPGVAEMADFAEKHTWLSTAPESGFVRVCVVQRRDAAGIDTLRALTLDRHGAKELVESPGDWWAAAGDVFGIPAALFTAEERERLWRQCVAQHEAHVGGTGSEVVPSA</sequence>
<keyword evidence="2" id="KW-0808">Transferase</keyword>
<dbReference type="Pfam" id="PF00797">
    <property type="entry name" value="Acetyltransf_2"/>
    <property type="match status" value="1"/>
</dbReference>
<reference evidence="2 3" key="1">
    <citation type="submission" date="2014-05" db="EMBL/GenBank/DDBJ databases">
        <title>Draft genome sequence of Amycolatopsis rifamycinica DSM 46095.</title>
        <authorList>
            <person name="Lal R."/>
            <person name="Saxena A."/>
            <person name="Kumari R."/>
            <person name="Mukherjee U."/>
            <person name="Singh P."/>
            <person name="Sangwan N."/>
            <person name="Mahato N.K."/>
        </authorList>
    </citation>
    <scope>NUCLEOTIDE SEQUENCE [LARGE SCALE GENOMIC DNA]</scope>
    <source>
        <strain evidence="2 3">DSM 46095</strain>
    </source>
</reference>
<dbReference type="InterPro" id="IPR001447">
    <property type="entry name" value="Arylamine_N-AcTrfase"/>
</dbReference>
<dbReference type="AlphaFoldDB" id="A0A066U6H7"/>
<dbReference type="Gene3D" id="3.30.2140.10">
    <property type="entry name" value="Arylamine N-acetyltransferase"/>
    <property type="match status" value="1"/>
</dbReference>
<dbReference type="Gene3D" id="2.40.128.150">
    <property type="entry name" value="Cysteine proteinases"/>
    <property type="match status" value="1"/>
</dbReference>
<dbReference type="PANTHER" id="PTHR11786:SF0">
    <property type="entry name" value="ARYLAMINE N-ACETYLTRANSFERASE 4-RELATED"/>
    <property type="match status" value="1"/>
</dbReference>
<accession>A0A066U6H7</accession>
<keyword evidence="3" id="KW-1185">Reference proteome</keyword>